<gene>
    <name evidence="5" type="ORF">TRUGW13939_11679</name>
</gene>
<evidence type="ECO:0000256" key="1">
    <source>
        <dbReference type="ARBA" id="ARBA00023015"/>
    </source>
</evidence>
<accession>A0A7H8RDJ8</accession>
<dbReference type="PANTHER" id="PTHR47840:SF1">
    <property type="entry name" value="ZN(II)2CYS6 TRANSCRIPTION FACTOR (EUROFUNG)"/>
    <property type="match status" value="1"/>
</dbReference>
<dbReference type="OrthoDB" id="5392779at2759"/>
<name>A0A7H8RDJ8_TALRU</name>
<keyword evidence="6" id="KW-1185">Reference proteome</keyword>
<dbReference type="InterPro" id="IPR007219">
    <property type="entry name" value="XnlR_reg_dom"/>
</dbReference>
<dbReference type="GO" id="GO:0003677">
    <property type="term" value="F:DNA binding"/>
    <property type="evidence" value="ECO:0007669"/>
    <property type="project" value="InterPro"/>
</dbReference>
<dbReference type="GeneID" id="55999156"/>
<sequence length="470" mass="53199">MLQPPPSGSHPVLYARKMMQLASCLQVTAPPEPQVQNQISGSFDNLMLRAIETARSLVNSNDEMVGSIEGIECIAMESIYHSYTGDLCRAWLTLRRAMLIAQTMGLHRGVHPPYMGMTTDGHRQPDPDQLWFTLVHLDRYFSLMNGLPQCSSESSFAAPAKLENCTPEEKLRRLDCAAAGIILKNRENPVCDYEMVLEADRLLQKAAACMPPGWRLLYSFTNTLAKNTEAEHWARLKENVRHYHLLVQLHWPSLLCNNDDWEHEYSKISAVNASREALVRCIALTDSKYVTYHSPAFNRIAFFASLALCLGYLDVSRRDYQTAYAALFSHQRQNDRDMMEQALFNMEHMKLLEYDTASAKIKTIFQQLLAIDASASNGTKYDFRVLAENNYNGEFSSEVIDGRGLRVHIPSHGTIVIESCKEAYDSRETAATTYPSEQNAQETAFFPSFSPIMTDGVHFGLDFNAHEWTL</sequence>
<feature type="domain" description="Xylanolytic transcriptional activator regulatory" evidence="4">
    <location>
        <begin position="90"/>
        <end position="169"/>
    </location>
</feature>
<dbReference type="AlphaFoldDB" id="A0A7H8RDJ8"/>
<dbReference type="GO" id="GO:0008270">
    <property type="term" value="F:zinc ion binding"/>
    <property type="evidence" value="ECO:0007669"/>
    <property type="project" value="InterPro"/>
</dbReference>
<protein>
    <recommendedName>
        <fullName evidence="4">Xylanolytic transcriptional activator regulatory domain-containing protein</fullName>
    </recommendedName>
</protein>
<keyword evidence="2" id="KW-0804">Transcription</keyword>
<evidence type="ECO:0000256" key="3">
    <source>
        <dbReference type="ARBA" id="ARBA00023242"/>
    </source>
</evidence>
<dbReference type="KEGG" id="trg:TRUGW13939_11679"/>
<dbReference type="CDD" id="cd12148">
    <property type="entry name" value="fungal_TF_MHR"/>
    <property type="match status" value="1"/>
</dbReference>
<evidence type="ECO:0000259" key="4">
    <source>
        <dbReference type="SMART" id="SM00906"/>
    </source>
</evidence>
<dbReference type="SMART" id="SM00906">
    <property type="entry name" value="Fungal_trans"/>
    <property type="match status" value="1"/>
</dbReference>
<dbReference type="Proteomes" id="UP000509510">
    <property type="component" value="Chromosome VI"/>
</dbReference>
<reference evidence="6" key="1">
    <citation type="submission" date="2020-06" db="EMBL/GenBank/DDBJ databases">
        <title>A chromosome-scale genome assembly of Talaromyces rugulosus W13939.</title>
        <authorList>
            <person name="Wang B."/>
            <person name="Guo L."/>
            <person name="Ye K."/>
            <person name="Wang L."/>
        </authorList>
    </citation>
    <scope>NUCLEOTIDE SEQUENCE [LARGE SCALE GENOMIC DNA]</scope>
    <source>
        <strain evidence="6">W13939</strain>
    </source>
</reference>
<dbReference type="EMBL" id="CP055903">
    <property type="protein sequence ID" value="QKX64504.1"/>
    <property type="molecule type" value="Genomic_DNA"/>
</dbReference>
<evidence type="ECO:0000256" key="2">
    <source>
        <dbReference type="ARBA" id="ARBA00023163"/>
    </source>
</evidence>
<evidence type="ECO:0000313" key="6">
    <source>
        <dbReference type="Proteomes" id="UP000509510"/>
    </source>
</evidence>
<evidence type="ECO:0000313" key="5">
    <source>
        <dbReference type="EMBL" id="QKX64504.1"/>
    </source>
</evidence>
<keyword evidence="3" id="KW-0539">Nucleus</keyword>
<proteinExistence type="predicted"/>
<organism evidence="5 6">
    <name type="scientific">Talaromyces rugulosus</name>
    <name type="common">Penicillium rugulosum</name>
    <dbReference type="NCBI Taxonomy" id="121627"/>
    <lineage>
        <taxon>Eukaryota</taxon>
        <taxon>Fungi</taxon>
        <taxon>Dikarya</taxon>
        <taxon>Ascomycota</taxon>
        <taxon>Pezizomycotina</taxon>
        <taxon>Eurotiomycetes</taxon>
        <taxon>Eurotiomycetidae</taxon>
        <taxon>Eurotiales</taxon>
        <taxon>Trichocomaceae</taxon>
        <taxon>Talaromyces</taxon>
        <taxon>Talaromyces sect. Islandici</taxon>
    </lineage>
</organism>
<dbReference type="GO" id="GO:0006351">
    <property type="term" value="P:DNA-templated transcription"/>
    <property type="evidence" value="ECO:0007669"/>
    <property type="project" value="InterPro"/>
</dbReference>
<dbReference type="PANTHER" id="PTHR47840">
    <property type="entry name" value="ZN(II)2CYS6 TRANSCRIPTION FACTOR (EUROFUNG)-RELATED"/>
    <property type="match status" value="1"/>
</dbReference>
<dbReference type="RefSeq" id="XP_035350677.1">
    <property type="nucleotide sequence ID" value="XM_035494784.1"/>
</dbReference>
<keyword evidence="1" id="KW-0805">Transcription regulation</keyword>